<comment type="function">
    <text evidence="5">Transfers and isomerizes the ribose moiety from AdoMet to the 7-aminomethyl group of 7-deazaguanine (preQ1-tRNA) to give epoxyqueuosine (oQ-tRNA).</text>
</comment>
<keyword evidence="1 5" id="KW-0963">Cytoplasm</keyword>
<dbReference type="InterPro" id="IPR003699">
    <property type="entry name" value="QueA"/>
</dbReference>
<protein>
    <recommendedName>
        <fullName evidence="5">S-adenosylmethionine:tRNA ribosyltransferase-isomerase</fullName>
        <ecNumber evidence="5">2.4.99.17</ecNumber>
    </recommendedName>
    <alternativeName>
        <fullName evidence="5">Queuosine biosynthesis protein QueA</fullName>
    </alternativeName>
</protein>
<dbReference type="EMBL" id="JBGUBD010000015">
    <property type="protein sequence ID" value="MFA9480098.1"/>
    <property type="molecule type" value="Genomic_DNA"/>
</dbReference>
<organism evidence="6 7">
    <name type="scientific">Natronomicrosphaera hydrolytica</name>
    <dbReference type="NCBI Taxonomy" id="3242702"/>
    <lineage>
        <taxon>Bacteria</taxon>
        <taxon>Pseudomonadati</taxon>
        <taxon>Planctomycetota</taxon>
        <taxon>Phycisphaerae</taxon>
        <taxon>Phycisphaerales</taxon>
        <taxon>Phycisphaeraceae</taxon>
        <taxon>Natronomicrosphaera</taxon>
    </lineage>
</organism>
<dbReference type="NCBIfam" id="TIGR00113">
    <property type="entry name" value="queA"/>
    <property type="match status" value="1"/>
</dbReference>
<evidence type="ECO:0000313" key="7">
    <source>
        <dbReference type="Proteomes" id="UP001575105"/>
    </source>
</evidence>
<keyword evidence="2 5" id="KW-0808">Transferase</keyword>
<dbReference type="Gene3D" id="2.40.10.240">
    <property type="entry name" value="QueA-like"/>
    <property type="match status" value="1"/>
</dbReference>
<keyword evidence="4 5" id="KW-0671">Queuosine biosynthesis</keyword>
<dbReference type="NCBIfam" id="NF001140">
    <property type="entry name" value="PRK00147.1"/>
    <property type="match status" value="1"/>
</dbReference>
<accession>A0ABV4UC61</accession>
<name>A0ABV4UC61_9BACT</name>
<comment type="catalytic activity">
    <reaction evidence="5">
        <text>7-aminomethyl-7-carbaguanosine(34) in tRNA + S-adenosyl-L-methionine = epoxyqueuosine(34) in tRNA + adenine + L-methionine + 2 H(+)</text>
        <dbReference type="Rhea" id="RHEA:32155"/>
        <dbReference type="Rhea" id="RHEA-COMP:10342"/>
        <dbReference type="Rhea" id="RHEA-COMP:18582"/>
        <dbReference type="ChEBI" id="CHEBI:15378"/>
        <dbReference type="ChEBI" id="CHEBI:16708"/>
        <dbReference type="ChEBI" id="CHEBI:57844"/>
        <dbReference type="ChEBI" id="CHEBI:59789"/>
        <dbReference type="ChEBI" id="CHEBI:82833"/>
        <dbReference type="ChEBI" id="CHEBI:194443"/>
        <dbReference type="EC" id="2.4.99.17"/>
    </reaction>
</comment>
<dbReference type="EC" id="2.4.99.17" evidence="5"/>
<dbReference type="Gene3D" id="3.40.1780.10">
    <property type="entry name" value="QueA-like"/>
    <property type="match status" value="1"/>
</dbReference>
<dbReference type="Pfam" id="PF02547">
    <property type="entry name" value="Queuosine_synth"/>
    <property type="match status" value="1"/>
</dbReference>
<reference evidence="6 7" key="1">
    <citation type="submission" date="2024-08" db="EMBL/GenBank/DDBJ databases">
        <title>Whole-genome sequencing of halo(alkali)philic microorganisms from hypersaline lakes.</title>
        <authorList>
            <person name="Sorokin D.Y."/>
            <person name="Merkel A.Y."/>
            <person name="Messina E."/>
            <person name="Yakimov M."/>
        </authorList>
    </citation>
    <scope>NUCLEOTIDE SEQUENCE [LARGE SCALE GENOMIC DNA]</scope>
    <source>
        <strain evidence="6 7">AB-hyl4</strain>
    </source>
</reference>
<comment type="subunit">
    <text evidence="5">Monomer.</text>
</comment>
<gene>
    <name evidence="5 6" type="primary">queA</name>
    <name evidence="6" type="ORF">ACERK3_17630</name>
</gene>
<evidence type="ECO:0000256" key="3">
    <source>
        <dbReference type="ARBA" id="ARBA00022691"/>
    </source>
</evidence>
<comment type="caution">
    <text evidence="6">The sequence shown here is derived from an EMBL/GenBank/DDBJ whole genome shotgun (WGS) entry which is preliminary data.</text>
</comment>
<evidence type="ECO:0000256" key="1">
    <source>
        <dbReference type="ARBA" id="ARBA00022490"/>
    </source>
</evidence>
<dbReference type="HAMAP" id="MF_00113">
    <property type="entry name" value="QueA"/>
    <property type="match status" value="1"/>
</dbReference>
<keyword evidence="6" id="KW-0328">Glycosyltransferase</keyword>
<comment type="pathway">
    <text evidence="5">tRNA modification; tRNA-queuosine biosynthesis.</text>
</comment>
<dbReference type="SUPFAM" id="SSF111337">
    <property type="entry name" value="QueA-like"/>
    <property type="match status" value="1"/>
</dbReference>
<keyword evidence="3 5" id="KW-0949">S-adenosyl-L-methionine</keyword>
<comment type="similarity">
    <text evidence="5">Belongs to the QueA family.</text>
</comment>
<evidence type="ECO:0000313" key="6">
    <source>
        <dbReference type="EMBL" id="MFA9480098.1"/>
    </source>
</evidence>
<dbReference type="InterPro" id="IPR036100">
    <property type="entry name" value="QueA_sf"/>
</dbReference>
<keyword evidence="7" id="KW-1185">Reference proteome</keyword>
<evidence type="ECO:0000256" key="4">
    <source>
        <dbReference type="ARBA" id="ARBA00022785"/>
    </source>
</evidence>
<evidence type="ECO:0000256" key="5">
    <source>
        <dbReference type="HAMAP-Rule" id="MF_00113"/>
    </source>
</evidence>
<dbReference type="PANTHER" id="PTHR30307:SF0">
    <property type="entry name" value="S-ADENOSYLMETHIONINE:TRNA RIBOSYLTRANSFERASE-ISOMERASE"/>
    <property type="match status" value="1"/>
</dbReference>
<dbReference type="PANTHER" id="PTHR30307">
    <property type="entry name" value="S-ADENOSYLMETHIONINE:TRNA RIBOSYLTRANSFERASE-ISOMERASE"/>
    <property type="match status" value="1"/>
</dbReference>
<dbReference type="InterPro" id="IPR042118">
    <property type="entry name" value="QueA_dom1"/>
</dbReference>
<dbReference type="InterPro" id="IPR042119">
    <property type="entry name" value="QueA_dom2"/>
</dbReference>
<comment type="subcellular location">
    <subcellularLocation>
        <location evidence="5">Cytoplasm</location>
    </subcellularLocation>
</comment>
<dbReference type="GO" id="GO:0051075">
    <property type="term" value="F:S-adenosylmethionine:tRNA ribosyltransferase-isomerase activity"/>
    <property type="evidence" value="ECO:0007669"/>
    <property type="project" value="UniProtKB-EC"/>
</dbReference>
<dbReference type="RefSeq" id="WP_425347023.1">
    <property type="nucleotide sequence ID" value="NZ_JBGUBD010000015.1"/>
</dbReference>
<proteinExistence type="inferred from homology"/>
<dbReference type="Proteomes" id="UP001575105">
    <property type="component" value="Unassembled WGS sequence"/>
</dbReference>
<evidence type="ECO:0000256" key="2">
    <source>
        <dbReference type="ARBA" id="ARBA00022679"/>
    </source>
</evidence>
<sequence length="369" mass="40920">MRADTLDYHLPDRLIATRPAEPRDAARLMVCHRDTGRIDHRHVRDLPGLGVLKAGDLMIANRTRVLPAHFHAIRTATAGQVRGLYLQADDGQHLQVMLETRGKLRPGEHIAFTTPPHDTTPNQAPETAALELTRSLGGGRWQARYLGDEPVPSLLSRIGQPPLPPYIQKARKARDEPGITADDVQRYNTVFADVPGSVAAPTAGLHFTDELLARLARLGIHRRHVTLHVGLGTFMPVRADTLDEHDIHEEWLQVPADTLAHLARTREAGGRTLVVGTTSVRAIESLPEPIVSIEGDYTASTRLFIYPGAAFRYRFTDMLLTNFHLPRSTLLAMVAALPGVGIDRLHAWYAEAIAHEYRFYSYGDAMLIV</sequence>